<dbReference type="Proteomes" id="UP000663836">
    <property type="component" value="Unassembled WGS sequence"/>
</dbReference>
<dbReference type="EMBL" id="CAJNOT010009114">
    <property type="protein sequence ID" value="CAF1523204.1"/>
    <property type="molecule type" value="Genomic_DNA"/>
</dbReference>
<dbReference type="Gene3D" id="2.60.120.200">
    <property type="match status" value="1"/>
</dbReference>
<gene>
    <name evidence="2" type="ORF">JBS370_LOCUS37672</name>
    <name evidence="1" type="ORF">ZHD862_LOCUS38454</name>
</gene>
<evidence type="ECO:0000313" key="1">
    <source>
        <dbReference type="EMBL" id="CAF1523204.1"/>
    </source>
</evidence>
<evidence type="ECO:0000313" key="2">
    <source>
        <dbReference type="EMBL" id="CAF4226318.1"/>
    </source>
</evidence>
<dbReference type="SUPFAM" id="SSF49899">
    <property type="entry name" value="Concanavalin A-like lectins/glucanases"/>
    <property type="match status" value="1"/>
</dbReference>
<evidence type="ECO:0008006" key="4">
    <source>
        <dbReference type="Google" id="ProtNLM"/>
    </source>
</evidence>
<proteinExistence type="predicted"/>
<dbReference type="InterPro" id="IPR013320">
    <property type="entry name" value="ConA-like_dom_sf"/>
</dbReference>
<name>A0A820D0M8_9BILA</name>
<dbReference type="AlphaFoldDB" id="A0A820D0M8"/>
<reference evidence="2" key="1">
    <citation type="submission" date="2021-02" db="EMBL/GenBank/DDBJ databases">
        <authorList>
            <person name="Nowell W R."/>
        </authorList>
    </citation>
    <scope>NUCLEOTIDE SEQUENCE</scope>
</reference>
<dbReference type="EMBL" id="CAJOBD010018007">
    <property type="protein sequence ID" value="CAF4226318.1"/>
    <property type="molecule type" value="Genomic_DNA"/>
</dbReference>
<accession>A0A820D0M8</accession>
<comment type="caution">
    <text evidence="2">The sequence shown here is derived from an EMBL/GenBank/DDBJ whole genome shotgun (WGS) entry which is preliminary data.</text>
</comment>
<protein>
    <recommendedName>
        <fullName evidence="4">Lectin</fullName>
    </recommendedName>
</protein>
<sequence length="180" mass="20104">MPSSDEGTHLTYANANTRSQGDVSRSICGSVRASAVNVDDLIFSIGSSDTTWNARKGCNRHFALSILNGTHVNVFGMCEIYDNDRIPVTQHTMYDKSFHQICVTYRTDDAKLCVYHNSDPPYCVIRSNARYNTGLGDVRIGWWPDNNRGFVSSDGGLIKSVALFDRAISQECVRQQLETR</sequence>
<dbReference type="Proteomes" id="UP000663864">
    <property type="component" value="Unassembled WGS sequence"/>
</dbReference>
<organism evidence="2 3">
    <name type="scientific">Rotaria sordida</name>
    <dbReference type="NCBI Taxonomy" id="392033"/>
    <lineage>
        <taxon>Eukaryota</taxon>
        <taxon>Metazoa</taxon>
        <taxon>Spiralia</taxon>
        <taxon>Gnathifera</taxon>
        <taxon>Rotifera</taxon>
        <taxon>Eurotatoria</taxon>
        <taxon>Bdelloidea</taxon>
        <taxon>Philodinida</taxon>
        <taxon>Philodinidae</taxon>
        <taxon>Rotaria</taxon>
    </lineage>
</organism>
<evidence type="ECO:0000313" key="3">
    <source>
        <dbReference type="Proteomes" id="UP000663836"/>
    </source>
</evidence>